<reference evidence="1 2" key="1">
    <citation type="submission" date="2016-04" db="EMBL/GenBank/DDBJ databases">
        <title>Draft genome sequence of Aeribacillus pallidus 8m3 from petroleum reservoir.</title>
        <authorList>
            <person name="Poltaraus A.B."/>
            <person name="Nazina T.N."/>
            <person name="Tourova T.P."/>
            <person name="Malakho S.M."/>
            <person name="Korshunova A.V."/>
            <person name="Sokolova D.S."/>
        </authorList>
    </citation>
    <scope>NUCLEOTIDE SEQUENCE [LARGE SCALE GENOMIC DNA]</scope>
    <source>
        <strain evidence="1 2">8m3</strain>
    </source>
</reference>
<organism evidence="1 2">
    <name type="scientific">Aeribacillus pallidus</name>
    <dbReference type="NCBI Taxonomy" id="33936"/>
    <lineage>
        <taxon>Bacteria</taxon>
        <taxon>Bacillati</taxon>
        <taxon>Bacillota</taxon>
        <taxon>Bacilli</taxon>
        <taxon>Bacillales</taxon>
        <taxon>Bacillaceae</taxon>
        <taxon>Aeribacillus</taxon>
    </lineage>
</organism>
<evidence type="ECO:0000313" key="2">
    <source>
        <dbReference type="Proteomes" id="UP000076476"/>
    </source>
</evidence>
<dbReference type="STRING" id="33936.AZI98_05395"/>
<sequence length="86" mass="10266">MKKERPFGALFFRSVAKSFVARFVFFQMIQIIHKFINNWRNGKTIICEKYVKAVSNSSKNRDDHLISIKFVIKYFRREKEGELEGC</sequence>
<keyword evidence="2" id="KW-1185">Reference proteome</keyword>
<evidence type="ECO:0000313" key="1">
    <source>
        <dbReference type="EMBL" id="KZN97001.1"/>
    </source>
</evidence>
<proteinExistence type="predicted"/>
<name>A0A165YEX6_9BACI</name>
<dbReference type="EMBL" id="LWBR01000013">
    <property type="protein sequence ID" value="KZN97001.1"/>
    <property type="molecule type" value="Genomic_DNA"/>
</dbReference>
<protein>
    <submittedName>
        <fullName evidence="1">Uncharacterized protein</fullName>
    </submittedName>
</protein>
<dbReference type="Proteomes" id="UP000076476">
    <property type="component" value="Unassembled WGS sequence"/>
</dbReference>
<accession>A0A165YEX6</accession>
<comment type="caution">
    <text evidence="1">The sequence shown here is derived from an EMBL/GenBank/DDBJ whole genome shotgun (WGS) entry which is preliminary data.</text>
</comment>
<dbReference type="AlphaFoldDB" id="A0A165YEX6"/>
<gene>
    <name evidence="1" type="ORF">AZI98_05395</name>
</gene>